<dbReference type="EMBL" id="CP006644">
    <property type="protein sequence ID" value="AHE52331.1"/>
    <property type="molecule type" value="Genomic_DNA"/>
</dbReference>
<accession>W0A5K2</accession>
<protein>
    <submittedName>
        <fullName evidence="1">Uncharacterized protein</fullName>
    </submittedName>
</protein>
<dbReference type="KEGG" id="ssan:NX02_02865"/>
<organism evidence="1 2">
    <name type="scientific">Sphingomonas sanxanigenens DSM 19645 = NX02</name>
    <dbReference type="NCBI Taxonomy" id="1123269"/>
    <lineage>
        <taxon>Bacteria</taxon>
        <taxon>Pseudomonadati</taxon>
        <taxon>Pseudomonadota</taxon>
        <taxon>Alphaproteobacteria</taxon>
        <taxon>Sphingomonadales</taxon>
        <taxon>Sphingomonadaceae</taxon>
        <taxon>Sphingomonas</taxon>
    </lineage>
</organism>
<dbReference type="Proteomes" id="UP000018851">
    <property type="component" value="Chromosome"/>
</dbReference>
<gene>
    <name evidence="1" type="ORF">NX02_02865</name>
</gene>
<evidence type="ECO:0000313" key="1">
    <source>
        <dbReference type="EMBL" id="AHE52331.1"/>
    </source>
</evidence>
<proteinExistence type="predicted"/>
<name>W0A5K2_9SPHN</name>
<dbReference type="HOGENOM" id="CLU_2685957_0_0_5"/>
<evidence type="ECO:0000313" key="2">
    <source>
        <dbReference type="Proteomes" id="UP000018851"/>
    </source>
</evidence>
<dbReference type="AlphaFoldDB" id="W0A5K2"/>
<keyword evidence="2" id="KW-1185">Reference proteome</keyword>
<reference evidence="1 2" key="1">
    <citation type="submission" date="2013-07" db="EMBL/GenBank/DDBJ databases">
        <title>Completed genome of Sphingomonas sanxanigenens NX02.</title>
        <authorList>
            <person name="Ma T."/>
            <person name="Huang H."/>
            <person name="Wu M."/>
            <person name="Li X."/>
            <person name="Li G."/>
        </authorList>
    </citation>
    <scope>NUCLEOTIDE SEQUENCE [LARGE SCALE GENOMIC DNA]</scope>
    <source>
        <strain evidence="1 2">NX02</strain>
    </source>
</reference>
<sequence length="74" mass="8366">MQPLGRIAFKRDVAERTPRVAPADWGQIGWRFHCLTQHATFCSVEHATIVFQSALAPYLLSIVTTEEEQDPAVR</sequence>